<feature type="region of interest" description="Disordered" evidence="1">
    <location>
        <begin position="98"/>
        <end position="139"/>
    </location>
</feature>
<organism evidence="2">
    <name type="scientific">Palpitomonas bilix</name>
    <dbReference type="NCBI Taxonomy" id="652834"/>
    <lineage>
        <taxon>Eukaryota</taxon>
        <taxon>Eukaryota incertae sedis</taxon>
    </lineage>
</organism>
<dbReference type="PANTHER" id="PTHR13271:SF151">
    <property type="entry name" value="SET DOMAIN-CONTAINING PROTEIN 4"/>
    <property type="match status" value="1"/>
</dbReference>
<feature type="compositionally biased region" description="Basic residues" evidence="1">
    <location>
        <begin position="106"/>
        <end position="128"/>
    </location>
</feature>
<dbReference type="GO" id="GO:0016279">
    <property type="term" value="F:protein-lysine N-methyltransferase activity"/>
    <property type="evidence" value="ECO:0007669"/>
    <property type="project" value="TreeGrafter"/>
</dbReference>
<evidence type="ECO:0008006" key="3">
    <source>
        <dbReference type="Google" id="ProtNLM"/>
    </source>
</evidence>
<gene>
    <name evidence="2" type="ORF">PBIL07802_LOCUS11176</name>
</gene>
<evidence type="ECO:0000256" key="1">
    <source>
        <dbReference type="SAM" id="MobiDB-lite"/>
    </source>
</evidence>
<dbReference type="PANTHER" id="PTHR13271">
    <property type="entry name" value="UNCHARACTERIZED PUTATIVE METHYLTRANSFERASE"/>
    <property type="match status" value="1"/>
</dbReference>
<reference evidence="2" key="1">
    <citation type="submission" date="2021-01" db="EMBL/GenBank/DDBJ databases">
        <authorList>
            <person name="Corre E."/>
            <person name="Pelletier E."/>
            <person name="Niang G."/>
            <person name="Scheremetjew M."/>
            <person name="Finn R."/>
            <person name="Kale V."/>
            <person name="Holt S."/>
            <person name="Cochrane G."/>
            <person name="Meng A."/>
            <person name="Brown T."/>
            <person name="Cohen L."/>
        </authorList>
    </citation>
    <scope>NUCLEOTIDE SEQUENCE</scope>
    <source>
        <strain evidence="2">NIES-2562</strain>
    </source>
</reference>
<dbReference type="EMBL" id="HBIB01017298">
    <property type="protein sequence ID" value="CAE0248978.1"/>
    <property type="molecule type" value="Transcribed_RNA"/>
</dbReference>
<dbReference type="AlphaFoldDB" id="A0A7S3G4Q2"/>
<accession>A0A7S3G4Q2</accession>
<sequence>MEKAHFRRGVDAHFWRPEGEEQDVRKVPLGEGSGCYRFFAHRDFEEGEELFLSYGRHDNMTLLEVYGFSMPDNPFDTIQMDLPDLDRCSYTVVKGGVESGRDASSNRHKQGGGGGKKKGERGKKKERHSKRETGVVKSTLPRPDVLAAKEAALGRVMRGMLGVYYNEVSYNLLYGLRVCFMSDEAALDKASHWALMDEHGDVDSMVDLFAYRYIRTKSQAFLAELSDGYPPPMCTEDSLADVFRLSKQAIADNMVLYTTQFLES</sequence>
<dbReference type="Gene3D" id="3.90.1410.10">
    <property type="entry name" value="set domain protein methyltransferase, domain 1"/>
    <property type="match status" value="1"/>
</dbReference>
<protein>
    <recommendedName>
        <fullName evidence="3">SET domain-containing protein</fullName>
    </recommendedName>
</protein>
<evidence type="ECO:0000313" key="2">
    <source>
        <dbReference type="EMBL" id="CAE0248978.1"/>
    </source>
</evidence>
<proteinExistence type="predicted"/>
<name>A0A7S3G4Q2_9EUKA</name>
<dbReference type="SUPFAM" id="SSF82199">
    <property type="entry name" value="SET domain"/>
    <property type="match status" value="1"/>
</dbReference>
<dbReference type="InterPro" id="IPR050600">
    <property type="entry name" value="SETD3_SETD6_MTase"/>
</dbReference>
<dbReference type="InterPro" id="IPR046341">
    <property type="entry name" value="SET_dom_sf"/>
</dbReference>